<dbReference type="PROSITE" id="PS51987">
    <property type="entry name" value="GS_CATALYTIC"/>
    <property type="match status" value="1"/>
</dbReference>
<reference evidence="6 7" key="1">
    <citation type="submission" date="2014-10" db="EMBL/GenBank/DDBJ databases">
        <title>Genome sequence of Micropolyspora internatus JCM3315.</title>
        <authorList>
            <person name="Shin S.-K."/>
            <person name="Yi H."/>
        </authorList>
    </citation>
    <scope>NUCLEOTIDE SEQUENCE [LARGE SCALE GENOMIC DNA]</scope>
    <source>
        <strain evidence="6 7">JCM 3315</strain>
    </source>
</reference>
<organism evidence="6 7">
    <name type="scientific">Saccharomonospora viridis</name>
    <dbReference type="NCBI Taxonomy" id="1852"/>
    <lineage>
        <taxon>Bacteria</taxon>
        <taxon>Bacillati</taxon>
        <taxon>Actinomycetota</taxon>
        <taxon>Actinomycetes</taxon>
        <taxon>Pseudonocardiales</taxon>
        <taxon>Pseudonocardiaceae</taxon>
        <taxon>Saccharomonospora</taxon>
    </lineage>
</organism>
<dbReference type="EMBL" id="JRZE01000006">
    <property type="protein sequence ID" value="KHF42937.1"/>
    <property type="molecule type" value="Genomic_DNA"/>
</dbReference>
<name>A0A837D5J7_9PSEU</name>
<protein>
    <submittedName>
        <fullName evidence="6">Glutamine synthetase</fullName>
        <ecNumber evidence="6">6.3.1.2</ecNumber>
    </submittedName>
</protein>
<dbReference type="InterPro" id="IPR014746">
    <property type="entry name" value="Gln_synth/guanido_kin_cat_dom"/>
</dbReference>
<dbReference type="Proteomes" id="UP000030848">
    <property type="component" value="Unassembled WGS sequence"/>
</dbReference>
<dbReference type="Pfam" id="PF00120">
    <property type="entry name" value="Gln-synt_C"/>
    <property type="match status" value="1"/>
</dbReference>
<evidence type="ECO:0000313" key="7">
    <source>
        <dbReference type="Proteomes" id="UP000030848"/>
    </source>
</evidence>
<proteinExistence type="inferred from homology"/>
<dbReference type="InterPro" id="IPR008146">
    <property type="entry name" value="Gln_synth_cat_dom"/>
</dbReference>
<comment type="caution">
    <text evidence="6">The sequence shown here is derived from an EMBL/GenBank/DDBJ whole genome shotgun (WGS) entry which is preliminary data.</text>
</comment>
<accession>A0A837D5J7</accession>
<dbReference type="PANTHER" id="PTHR43785">
    <property type="entry name" value="GAMMA-GLUTAMYLPUTRESCINE SYNTHETASE"/>
    <property type="match status" value="1"/>
</dbReference>
<comment type="similarity">
    <text evidence="1 3 4">Belongs to the glutamine synthetase family.</text>
</comment>
<evidence type="ECO:0000256" key="4">
    <source>
        <dbReference type="RuleBase" id="RU000384"/>
    </source>
</evidence>
<gene>
    <name evidence="6" type="ORF">MINT15_31390</name>
</gene>
<sequence length="300" mass="33300">MTWTGPGLEVTPRPGQSPAYSLDLLERTRHIFQSVIRYGQALGLNMIEGDYEDPGQIELNFMFDRAELTADRLTTYRMICRQVAREHGVKASFMPKPTTGAMGNGCHHNFSLWRGDQNMLVEPGRTELHLSELGRHALGGVLAHAAGSMVVMGSTVNSYKRYWDVGQFAPSRIDWGMENRTCTVRLSVNGRLEFKLPDAAVNPYLSHTLLLASIKDGLERKIDPGKPQTGSSHDNDESVFGPLPVTLGEALVAFREDPVVQAALPTELADAYAAVKADEWARFCSYVTDWERAIYEDVLA</sequence>
<dbReference type="SMART" id="SM01230">
    <property type="entry name" value="Gln-synt_C"/>
    <property type="match status" value="1"/>
</dbReference>
<evidence type="ECO:0000256" key="3">
    <source>
        <dbReference type="PROSITE-ProRule" id="PRU01331"/>
    </source>
</evidence>
<dbReference type="Gene3D" id="3.30.590.10">
    <property type="entry name" value="Glutamine synthetase/guanido kinase, catalytic domain"/>
    <property type="match status" value="1"/>
</dbReference>
<dbReference type="GO" id="GO:0004356">
    <property type="term" value="F:glutamine synthetase activity"/>
    <property type="evidence" value="ECO:0007669"/>
    <property type="project" value="UniProtKB-EC"/>
</dbReference>
<dbReference type="SUPFAM" id="SSF55931">
    <property type="entry name" value="Glutamine synthetase/guanido kinase"/>
    <property type="match status" value="1"/>
</dbReference>
<evidence type="ECO:0000256" key="1">
    <source>
        <dbReference type="ARBA" id="ARBA00009897"/>
    </source>
</evidence>
<evidence type="ECO:0000256" key="2">
    <source>
        <dbReference type="ARBA" id="ARBA00022598"/>
    </source>
</evidence>
<evidence type="ECO:0000313" key="6">
    <source>
        <dbReference type="EMBL" id="KHF42937.1"/>
    </source>
</evidence>
<dbReference type="EC" id="6.3.1.2" evidence="6"/>
<keyword evidence="2 6" id="KW-0436">Ligase</keyword>
<evidence type="ECO:0000259" key="5">
    <source>
        <dbReference type="PROSITE" id="PS51987"/>
    </source>
</evidence>
<dbReference type="PANTHER" id="PTHR43785:SF12">
    <property type="entry name" value="TYPE-1 GLUTAMINE SYNTHETASE 2"/>
    <property type="match status" value="1"/>
</dbReference>
<feature type="domain" description="GS catalytic" evidence="5">
    <location>
        <begin position="1"/>
        <end position="300"/>
    </location>
</feature>
<dbReference type="AlphaFoldDB" id="A0A837D5J7"/>